<dbReference type="SUPFAM" id="SSF53335">
    <property type="entry name" value="S-adenosyl-L-methionine-dependent methyltransferases"/>
    <property type="match status" value="1"/>
</dbReference>
<keyword evidence="9" id="KW-1185">Reference proteome</keyword>
<dbReference type="InterPro" id="IPR007848">
    <property type="entry name" value="Small_mtfrase_dom"/>
</dbReference>
<evidence type="ECO:0000256" key="2">
    <source>
        <dbReference type="ARBA" id="ARBA00022679"/>
    </source>
</evidence>
<feature type="domain" description="Release factor glutamine methyltransferase N-terminal" evidence="7">
    <location>
        <begin position="9"/>
        <end position="79"/>
    </location>
</feature>
<comment type="similarity">
    <text evidence="5">Belongs to the protein N5-glutamine methyltransferase family. PrmC subfamily.</text>
</comment>
<keyword evidence="2 5" id="KW-0808">Transferase</keyword>
<evidence type="ECO:0000256" key="1">
    <source>
        <dbReference type="ARBA" id="ARBA00022603"/>
    </source>
</evidence>
<dbReference type="GO" id="GO:0032259">
    <property type="term" value="P:methylation"/>
    <property type="evidence" value="ECO:0007669"/>
    <property type="project" value="UniProtKB-KW"/>
</dbReference>
<dbReference type="RefSeq" id="WP_354447696.1">
    <property type="nucleotide sequence ID" value="NZ_JBEPSH010000010.1"/>
</dbReference>
<gene>
    <name evidence="5" type="primary">prmC</name>
    <name evidence="8" type="ORF">ABIE13_004661</name>
</gene>
<proteinExistence type="inferred from homology"/>
<dbReference type="Pfam" id="PF17827">
    <property type="entry name" value="PrmC_N"/>
    <property type="match status" value="1"/>
</dbReference>
<dbReference type="Gene3D" id="1.10.8.10">
    <property type="entry name" value="DNA helicase RuvA subunit, C-terminal domain"/>
    <property type="match status" value="1"/>
</dbReference>
<dbReference type="NCBIfam" id="TIGR03534">
    <property type="entry name" value="RF_mod_PrmC"/>
    <property type="match status" value="1"/>
</dbReference>
<feature type="binding site" evidence="5">
    <location>
        <position position="150"/>
    </location>
    <ligand>
        <name>S-adenosyl-L-methionine</name>
        <dbReference type="ChEBI" id="CHEBI:59789"/>
    </ligand>
</feature>
<evidence type="ECO:0000256" key="4">
    <source>
        <dbReference type="ARBA" id="ARBA00048391"/>
    </source>
</evidence>
<sequence>MTTQPLAQKLAQALAHAQDLGVAREDARILMLHSLGRPLHERAWLVAHDTDTLPPETLAQFKALLVRRINGEPVAYLTGRKPFYGLELAIDSRVLDPRDDTETLIDWALSLCAHPAGPAPLRLLDLGTGSGAIALALRSQLPEAEITAIDQSEDALAVASENAHRLRLPVRFLAGSWFAPVAGERFNLILSNPPYISENDPHLQALQHEPREALVSGSDGLDDIRHLVAHAASHLVPGGWLLMEHGWDQAVAVRALLMDAGFEHVQSRKDLAGTERCTGGCMSSAGNAPAEFSSATPR</sequence>
<protein>
    <recommendedName>
        <fullName evidence="5">Release factor glutamine methyltransferase</fullName>
        <shortName evidence="5">RF MTase</shortName>
        <ecNumber evidence="5">2.1.1.297</ecNumber>
    </recommendedName>
    <alternativeName>
        <fullName evidence="5">N5-glutamine methyltransferase PrmC</fullName>
    </alternativeName>
    <alternativeName>
        <fullName evidence="5">Protein-(glutamine-N5) MTase PrmC</fullName>
    </alternativeName>
    <alternativeName>
        <fullName evidence="5">Protein-glutamine N-methyltransferase PrmC</fullName>
    </alternativeName>
</protein>
<dbReference type="InterPro" id="IPR004556">
    <property type="entry name" value="HemK-like"/>
</dbReference>
<dbReference type="InterPro" id="IPR040758">
    <property type="entry name" value="PrmC_N"/>
</dbReference>
<accession>A0ABV2QER7</accession>
<dbReference type="PANTHER" id="PTHR18895">
    <property type="entry name" value="HEMK METHYLTRANSFERASE"/>
    <property type="match status" value="1"/>
</dbReference>
<dbReference type="EMBL" id="JBEPSH010000010">
    <property type="protein sequence ID" value="MET4579524.1"/>
    <property type="molecule type" value="Genomic_DNA"/>
</dbReference>
<comment type="caution">
    <text evidence="8">The sequence shown here is derived from an EMBL/GenBank/DDBJ whole genome shotgun (WGS) entry which is preliminary data.</text>
</comment>
<dbReference type="InterPro" id="IPR029063">
    <property type="entry name" value="SAM-dependent_MTases_sf"/>
</dbReference>
<comment type="catalytic activity">
    <reaction evidence="4 5">
        <text>L-glutaminyl-[peptide chain release factor] + S-adenosyl-L-methionine = N(5)-methyl-L-glutaminyl-[peptide chain release factor] + S-adenosyl-L-homocysteine + H(+)</text>
        <dbReference type="Rhea" id="RHEA:42896"/>
        <dbReference type="Rhea" id="RHEA-COMP:10271"/>
        <dbReference type="Rhea" id="RHEA-COMP:10272"/>
        <dbReference type="ChEBI" id="CHEBI:15378"/>
        <dbReference type="ChEBI" id="CHEBI:30011"/>
        <dbReference type="ChEBI" id="CHEBI:57856"/>
        <dbReference type="ChEBI" id="CHEBI:59789"/>
        <dbReference type="ChEBI" id="CHEBI:61891"/>
        <dbReference type="EC" id="2.1.1.297"/>
    </reaction>
</comment>
<dbReference type="Pfam" id="PF05175">
    <property type="entry name" value="MTS"/>
    <property type="match status" value="1"/>
</dbReference>
<dbReference type="PROSITE" id="PS00092">
    <property type="entry name" value="N6_MTASE"/>
    <property type="match status" value="1"/>
</dbReference>
<feature type="binding site" evidence="5">
    <location>
        <position position="192"/>
    </location>
    <ligand>
        <name>S-adenosyl-L-methionine</name>
        <dbReference type="ChEBI" id="CHEBI:59789"/>
    </ligand>
</feature>
<dbReference type="InterPro" id="IPR002052">
    <property type="entry name" value="DNA_methylase_N6_adenine_CS"/>
</dbReference>
<evidence type="ECO:0000259" key="7">
    <source>
        <dbReference type="Pfam" id="PF17827"/>
    </source>
</evidence>
<dbReference type="PANTHER" id="PTHR18895:SF74">
    <property type="entry name" value="MTRF1L RELEASE FACTOR GLUTAMINE METHYLTRANSFERASE"/>
    <property type="match status" value="1"/>
</dbReference>
<dbReference type="EC" id="2.1.1.297" evidence="5"/>
<comment type="function">
    <text evidence="5">Methylates the class 1 translation termination release factors RF1/PrfA and RF2/PrfB on the glutamine residue of the universally conserved GGQ motif.</text>
</comment>
<dbReference type="HAMAP" id="MF_02126">
    <property type="entry name" value="RF_methyltr_PrmC"/>
    <property type="match status" value="1"/>
</dbReference>
<evidence type="ECO:0000259" key="6">
    <source>
        <dbReference type="Pfam" id="PF05175"/>
    </source>
</evidence>
<dbReference type="CDD" id="cd02440">
    <property type="entry name" value="AdoMet_MTases"/>
    <property type="match status" value="1"/>
</dbReference>
<evidence type="ECO:0000313" key="9">
    <source>
        <dbReference type="Proteomes" id="UP001549320"/>
    </source>
</evidence>
<feature type="binding site" evidence="5">
    <location>
        <begin position="192"/>
        <end position="195"/>
    </location>
    <ligand>
        <name>substrate</name>
    </ligand>
</feature>
<feature type="binding site" evidence="5">
    <location>
        <begin position="127"/>
        <end position="131"/>
    </location>
    <ligand>
        <name>S-adenosyl-L-methionine</name>
        <dbReference type="ChEBI" id="CHEBI:59789"/>
    </ligand>
</feature>
<feature type="binding site" evidence="5">
    <location>
        <position position="177"/>
    </location>
    <ligand>
        <name>S-adenosyl-L-methionine</name>
        <dbReference type="ChEBI" id="CHEBI:59789"/>
    </ligand>
</feature>
<dbReference type="InterPro" id="IPR019874">
    <property type="entry name" value="RF_methyltr_PrmC"/>
</dbReference>
<dbReference type="InterPro" id="IPR050320">
    <property type="entry name" value="N5-glutamine_MTase"/>
</dbReference>
<dbReference type="NCBIfam" id="TIGR00536">
    <property type="entry name" value="hemK_fam"/>
    <property type="match status" value="1"/>
</dbReference>
<reference evidence="8 9" key="1">
    <citation type="submission" date="2024-06" db="EMBL/GenBank/DDBJ databases">
        <title>Sorghum-associated microbial communities from plants grown in Nebraska, USA.</title>
        <authorList>
            <person name="Schachtman D."/>
        </authorList>
    </citation>
    <scope>NUCLEOTIDE SEQUENCE [LARGE SCALE GENOMIC DNA]</scope>
    <source>
        <strain evidence="8 9">2709</strain>
    </source>
</reference>
<dbReference type="Proteomes" id="UP001549320">
    <property type="component" value="Unassembled WGS sequence"/>
</dbReference>
<evidence type="ECO:0000256" key="5">
    <source>
        <dbReference type="HAMAP-Rule" id="MF_02126"/>
    </source>
</evidence>
<feature type="domain" description="Methyltransferase small" evidence="6">
    <location>
        <begin position="122"/>
        <end position="207"/>
    </location>
</feature>
<evidence type="ECO:0000313" key="8">
    <source>
        <dbReference type="EMBL" id="MET4579524.1"/>
    </source>
</evidence>
<keyword evidence="1 5" id="KW-0489">Methyltransferase</keyword>
<name>A0ABV2QER7_9BURK</name>
<dbReference type="Gene3D" id="3.40.50.150">
    <property type="entry name" value="Vaccinia Virus protein VP39"/>
    <property type="match status" value="1"/>
</dbReference>
<evidence type="ECO:0000256" key="3">
    <source>
        <dbReference type="ARBA" id="ARBA00022691"/>
    </source>
</evidence>
<dbReference type="GO" id="GO:0102559">
    <property type="term" value="F:peptide chain release factor N(5)-glutamine methyltransferase activity"/>
    <property type="evidence" value="ECO:0007669"/>
    <property type="project" value="UniProtKB-EC"/>
</dbReference>
<keyword evidence="3 5" id="KW-0949">S-adenosyl-L-methionine</keyword>
<organism evidence="8 9">
    <name type="scientific">Ottowia thiooxydans</name>
    <dbReference type="NCBI Taxonomy" id="219182"/>
    <lineage>
        <taxon>Bacteria</taxon>
        <taxon>Pseudomonadati</taxon>
        <taxon>Pseudomonadota</taxon>
        <taxon>Betaproteobacteria</taxon>
        <taxon>Burkholderiales</taxon>
        <taxon>Comamonadaceae</taxon>
        <taxon>Ottowia</taxon>
    </lineage>
</organism>